<proteinExistence type="predicted"/>
<evidence type="ECO:0000313" key="2">
    <source>
        <dbReference type="Proteomes" id="UP000515264"/>
    </source>
</evidence>
<dbReference type="Proteomes" id="UP000515264">
    <property type="component" value="Chromosome 2"/>
</dbReference>
<keyword evidence="2" id="KW-1185">Reference proteome</keyword>
<organism evidence="1 2">
    <name type="scientific">Vibrio spartinae</name>
    <dbReference type="NCBI Taxonomy" id="1918945"/>
    <lineage>
        <taxon>Bacteria</taxon>
        <taxon>Pseudomonadati</taxon>
        <taxon>Pseudomonadota</taxon>
        <taxon>Gammaproteobacteria</taxon>
        <taxon>Vibrionales</taxon>
        <taxon>Vibrionaceae</taxon>
        <taxon>Vibrio</taxon>
    </lineage>
</organism>
<dbReference type="InterPro" id="IPR037143">
    <property type="entry name" value="4-PPantetheinyl_Trfase_dom_sf"/>
</dbReference>
<name>A0ABX6R6F4_9VIBR</name>
<dbReference type="EMBL" id="CP046269">
    <property type="protein sequence ID" value="QMV16892.1"/>
    <property type="molecule type" value="Genomic_DNA"/>
</dbReference>
<accession>A0ABX6R6F4</accession>
<dbReference type="SUPFAM" id="SSF56214">
    <property type="entry name" value="4'-phosphopantetheinyl transferase"/>
    <property type="match status" value="1"/>
</dbReference>
<evidence type="ECO:0000313" key="1">
    <source>
        <dbReference type="EMBL" id="QMV16892.1"/>
    </source>
</evidence>
<reference evidence="1 2" key="1">
    <citation type="journal article" date="2020" name="J. Nat. Prod.">
        <title>Genomics-Metabolomics Profiling Disclosed Marine Vibrio spartinae 3.6 as a Producer of a New Branched Side Chain Prodigiosin.</title>
        <authorList>
            <person name="Vitale G.A."/>
            <person name="Sciarretta M."/>
            <person name="Palma Esposito F."/>
            <person name="January G.G."/>
            <person name="Giaccio M."/>
            <person name="Bunk B."/>
            <person name="Sproer C."/>
            <person name="Bajerski F."/>
            <person name="Power D."/>
            <person name="Festa C."/>
            <person name="Monti M.C."/>
            <person name="D'Auria M.V."/>
            <person name="de Pascale D."/>
        </authorList>
    </citation>
    <scope>NUCLEOTIDE SEQUENCE [LARGE SCALE GENOMIC DNA]</scope>
    <source>
        <strain evidence="1 2">3.6</strain>
    </source>
</reference>
<gene>
    <name evidence="1" type="ORF">Vspart_04311</name>
</gene>
<protein>
    <submittedName>
        <fullName evidence="1">Uncharacterized protein</fullName>
    </submittedName>
</protein>
<sequence length="54" mass="6470">MVLHIICTKQPYEIENCLNSSECERLNRFQFEKEQIEYSFAHNLKRHVLSTCVP</sequence>